<dbReference type="RefSeq" id="XP_046064660.1">
    <property type="nucleotide sequence ID" value="XM_046202686.1"/>
</dbReference>
<dbReference type="OrthoDB" id="429143at2759"/>
<evidence type="ECO:0000313" key="2">
    <source>
        <dbReference type="EMBL" id="KAH3671484.1"/>
    </source>
</evidence>
<dbReference type="Proteomes" id="UP000769157">
    <property type="component" value="Unassembled WGS sequence"/>
</dbReference>
<name>A0A9P8PHG8_9ASCO</name>
<dbReference type="InterPro" id="IPR036188">
    <property type="entry name" value="FAD/NAD-bd_sf"/>
</dbReference>
<dbReference type="Gene3D" id="3.30.9.10">
    <property type="entry name" value="D-Amino Acid Oxidase, subunit A, domain 2"/>
    <property type="match status" value="1"/>
</dbReference>
<dbReference type="SUPFAM" id="SSF51905">
    <property type="entry name" value="FAD/NAD(P)-binding domain"/>
    <property type="match status" value="1"/>
</dbReference>
<protein>
    <recommendedName>
        <fullName evidence="1">FAD dependent oxidoreductase domain-containing protein</fullName>
    </recommendedName>
</protein>
<dbReference type="GeneID" id="70232154"/>
<organism evidence="2 3">
    <name type="scientific">Ogataea philodendri</name>
    <dbReference type="NCBI Taxonomy" id="1378263"/>
    <lineage>
        <taxon>Eukaryota</taxon>
        <taxon>Fungi</taxon>
        <taxon>Dikarya</taxon>
        <taxon>Ascomycota</taxon>
        <taxon>Saccharomycotina</taxon>
        <taxon>Pichiomycetes</taxon>
        <taxon>Pichiales</taxon>
        <taxon>Pichiaceae</taxon>
        <taxon>Ogataea</taxon>
    </lineage>
</organism>
<evidence type="ECO:0000259" key="1">
    <source>
        <dbReference type="Pfam" id="PF01266"/>
    </source>
</evidence>
<gene>
    <name evidence="2" type="ORF">OGAPHI_000186</name>
</gene>
<dbReference type="EMBL" id="JAEUBE010000055">
    <property type="protein sequence ID" value="KAH3671484.1"/>
    <property type="molecule type" value="Genomic_DNA"/>
</dbReference>
<dbReference type="PANTHER" id="PTHR13847">
    <property type="entry name" value="SARCOSINE DEHYDROGENASE-RELATED"/>
    <property type="match status" value="1"/>
</dbReference>
<feature type="domain" description="FAD dependent oxidoreductase" evidence="1">
    <location>
        <begin position="43"/>
        <end position="407"/>
    </location>
</feature>
<dbReference type="Gene3D" id="3.50.50.60">
    <property type="entry name" value="FAD/NAD(P)-binding domain"/>
    <property type="match status" value="1"/>
</dbReference>
<evidence type="ECO:0000313" key="3">
    <source>
        <dbReference type="Proteomes" id="UP000769157"/>
    </source>
</evidence>
<reference evidence="2" key="2">
    <citation type="submission" date="2021-01" db="EMBL/GenBank/DDBJ databases">
        <authorList>
            <person name="Schikora-Tamarit M.A."/>
        </authorList>
    </citation>
    <scope>NUCLEOTIDE SEQUENCE</scope>
    <source>
        <strain evidence="2">CBS6075</strain>
    </source>
</reference>
<sequence>MDYTTKKHDSFPSTKTTLSYWIGEADPKYAKHRTTSQLPEEIDILIIGAGYSGAAVAYNLLSHQKTKEKVLLLDARDLCSGATGRNGGHIRSYYHHDQYEFTKKYGAKIAADISLFEHYELDKVESLVKKHNIDCDFVMRKAYQTYDDPSIAREGLRDYYYFLQNPHIPKDVKDSVRLVFDEQSREEHERTAFGVYTPTSSVWPYKLVCGLIEIALSKGLNLQTNTPVEELQRMDDNTWVAKTCRGNVHAKKVVVTTNAYTRSILPEFSAKILPVKGVVSHLKTESNKTLKTNMIHGLPEEIDYISVRQDGSLIIGGGASSYSSYHLKQTMVNNTDDSYFPKEAGEHFVGYPNRNYKSLETVKFVNDYTWTGVMGFTEDNFPFVGDMTPFGRPNMFISAGFTGHGMPRILSCSTYLSELILGKKPKTEIPEPFKISLDRMSRVDTPYFERLLGASANTKL</sequence>
<accession>A0A9P8PHG8</accession>
<dbReference type="Pfam" id="PF01266">
    <property type="entry name" value="DAO"/>
    <property type="match status" value="1"/>
</dbReference>
<dbReference type="PANTHER" id="PTHR13847:SF260">
    <property type="entry name" value="FAD DEPENDENT OXIDOREDUCTASE DOMAIN-CONTAINING PROTEIN"/>
    <property type="match status" value="1"/>
</dbReference>
<dbReference type="GO" id="GO:0005737">
    <property type="term" value="C:cytoplasm"/>
    <property type="evidence" value="ECO:0007669"/>
    <property type="project" value="TreeGrafter"/>
</dbReference>
<keyword evidence="3" id="KW-1185">Reference proteome</keyword>
<dbReference type="AlphaFoldDB" id="A0A9P8PHG8"/>
<comment type="caution">
    <text evidence="2">The sequence shown here is derived from an EMBL/GenBank/DDBJ whole genome shotgun (WGS) entry which is preliminary data.</text>
</comment>
<reference evidence="2" key="1">
    <citation type="journal article" date="2021" name="Open Biol.">
        <title>Shared evolutionary footprints suggest mitochondrial oxidative damage underlies multiple complex I losses in fungi.</title>
        <authorList>
            <person name="Schikora-Tamarit M.A."/>
            <person name="Marcet-Houben M."/>
            <person name="Nosek J."/>
            <person name="Gabaldon T."/>
        </authorList>
    </citation>
    <scope>NUCLEOTIDE SEQUENCE</scope>
    <source>
        <strain evidence="2">CBS6075</strain>
    </source>
</reference>
<proteinExistence type="predicted"/>
<dbReference type="InterPro" id="IPR006076">
    <property type="entry name" value="FAD-dep_OxRdtase"/>
</dbReference>